<dbReference type="InterPro" id="IPR000835">
    <property type="entry name" value="HTH_MarR-typ"/>
</dbReference>
<reference evidence="2 3" key="1">
    <citation type="journal article" date="2009" name="Stand. Genomic Sci.">
        <title>Complete genome sequence of Stackebrandtia nassauensis type strain (LLR-40K-21).</title>
        <authorList>
            <person name="Munk C."/>
            <person name="Lapidus A."/>
            <person name="Copeland A."/>
            <person name="Jando M."/>
            <person name="Mayilraj S."/>
            <person name="Glavina Del Rio T."/>
            <person name="Nolan M."/>
            <person name="Chen F."/>
            <person name="Lucas S."/>
            <person name="Tice H."/>
            <person name="Cheng J.F."/>
            <person name="Han C."/>
            <person name="Detter J.C."/>
            <person name="Bruce D."/>
            <person name="Goodwin L."/>
            <person name="Chain P."/>
            <person name="Pitluck S."/>
            <person name="Goker M."/>
            <person name="Ovchinikova G."/>
            <person name="Pati A."/>
            <person name="Ivanova N."/>
            <person name="Mavromatis K."/>
            <person name="Chen A."/>
            <person name="Palaniappan K."/>
            <person name="Land M."/>
            <person name="Hauser L."/>
            <person name="Chang Y.J."/>
            <person name="Jeffries C.D."/>
            <person name="Bristow J."/>
            <person name="Eisen J.A."/>
            <person name="Markowitz V."/>
            <person name="Hugenholtz P."/>
            <person name="Kyrpides N.C."/>
            <person name="Klenk H.P."/>
        </authorList>
    </citation>
    <scope>NUCLEOTIDE SEQUENCE [LARGE SCALE GENOMIC DNA]</scope>
    <source>
        <strain evidence="3">DSM 44728 / CIP 108903 / NRRL B-16338 / NBRC 102104 / LLR-40K-21</strain>
    </source>
</reference>
<evidence type="ECO:0000259" key="1">
    <source>
        <dbReference type="SMART" id="SM00347"/>
    </source>
</evidence>
<dbReference type="SMART" id="SM00347">
    <property type="entry name" value="HTH_MARR"/>
    <property type="match status" value="1"/>
</dbReference>
<dbReference type="KEGG" id="sna:Snas_3648"/>
<keyword evidence="3" id="KW-1185">Reference proteome</keyword>
<organism evidence="2 3">
    <name type="scientific">Stackebrandtia nassauensis (strain DSM 44728 / CIP 108903 / NRRL B-16338 / NBRC 102104 / LLR-40K-21)</name>
    <dbReference type="NCBI Taxonomy" id="446470"/>
    <lineage>
        <taxon>Bacteria</taxon>
        <taxon>Bacillati</taxon>
        <taxon>Actinomycetota</taxon>
        <taxon>Actinomycetes</taxon>
        <taxon>Glycomycetales</taxon>
        <taxon>Glycomycetaceae</taxon>
        <taxon>Stackebrandtia</taxon>
    </lineage>
</organism>
<evidence type="ECO:0000313" key="3">
    <source>
        <dbReference type="Proteomes" id="UP000000844"/>
    </source>
</evidence>
<dbReference type="InterPro" id="IPR036388">
    <property type="entry name" value="WH-like_DNA-bd_sf"/>
</dbReference>
<feature type="domain" description="HTH marR-type" evidence="1">
    <location>
        <begin position="40"/>
        <end position="142"/>
    </location>
</feature>
<dbReference type="Gene3D" id="1.10.10.10">
    <property type="entry name" value="Winged helix-like DNA-binding domain superfamily/Winged helix DNA-binding domain"/>
    <property type="match status" value="1"/>
</dbReference>
<dbReference type="PANTHER" id="PTHR33164:SF43">
    <property type="entry name" value="HTH-TYPE TRANSCRIPTIONAL REPRESSOR YETL"/>
    <property type="match status" value="1"/>
</dbReference>
<proteinExistence type="predicted"/>
<dbReference type="PANTHER" id="PTHR33164">
    <property type="entry name" value="TRANSCRIPTIONAL REGULATOR, MARR FAMILY"/>
    <property type="match status" value="1"/>
</dbReference>
<protein>
    <submittedName>
        <fullName evidence="2">Transcriptional regulator, MarR family</fullName>
    </submittedName>
</protein>
<dbReference type="InterPro" id="IPR039422">
    <property type="entry name" value="MarR/SlyA-like"/>
</dbReference>
<dbReference type="GO" id="GO:0003700">
    <property type="term" value="F:DNA-binding transcription factor activity"/>
    <property type="evidence" value="ECO:0007669"/>
    <property type="project" value="InterPro"/>
</dbReference>
<dbReference type="HOGENOM" id="CLU_083287_15_2_11"/>
<dbReference type="InterPro" id="IPR036390">
    <property type="entry name" value="WH_DNA-bd_sf"/>
</dbReference>
<dbReference type="RefSeq" id="WP_013018877.1">
    <property type="nucleotide sequence ID" value="NC_013947.1"/>
</dbReference>
<dbReference type="GO" id="GO:0006950">
    <property type="term" value="P:response to stress"/>
    <property type="evidence" value="ECO:0007669"/>
    <property type="project" value="TreeGrafter"/>
</dbReference>
<dbReference type="EMBL" id="CP001778">
    <property type="protein sequence ID" value="ADD43306.1"/>
    <property type="molecule type" value="Genomic_DNA"/>
</dbReference>
<dbReference type="AlphaFoldDB" id="D3PWT4"/>
<dbReference type="Pfam" id="PF12802">
    <property type="entry name" value="MarR_2"/>
    <property type="match status" value="1"/>
</dbReference>
<dbReference type="OrthoDB" id="7774677at2"/>
<sequence length="158" mass="17810">MSRVNTSDVPNPRAAANGGPALFRLVRFWSRRWTNQPLTTSTPDGDTRRVQNIQVVEAVAAARDEATVTTVAEQLGLDHSGASRMVRDAVAAGHLHRGESNQDRRRVALRLTDDGRQLLTASHDWQRRCFDQLTATWDDTDRRRFAAYLQRLADETLD</sequence>
<dbReference type="STRING" id="446470.Snas_3648"/>
<evidence type="ECO:0000313" key="2">
    <source>
        <dbReference type="EMBL" id="ADD43306.1"/>
    </source>
</evidence>
<gene>
    <name evidence="2" type="ordered locus">Snas_3648</name>
</gene>
<name>D3PWT4_STANL</name>
<accession>D3PWT4</accession>
<dbReference type="eggNOG" id="COG1846">
    <property type="taxonomic scope" value="Bacteria"/>
</dbReference>
<dbReference type="Proteomes" id="UP000000844">
    <property type="component" value="Chromosome"/>
</dbReference>
<dbReference type="SUPFAM" id="SSF46785">
    <property type="entry name" value="Winged helix' DNA-binding domain"/>
    <property type="match status" value="1"/>
</dbReference>